<reference evidence="3 4" key="1">
    <citation type="journal article" date="2016" name="Nat. Commun.">
        <title>Thousands of microbial genomes shed light on interconnected biogeochemical processes in an aquifer system.</title>
        <authorList>
            <person name="Anantharaman K."/>
            <person name="Brown C.T."/>
            <person name="Hug L.A."/>
            <person name="Sharon I."/>
            <person name="Castelle C.J."/>
            <person name="Probst A.J."/>
            <person name="Thomas B.C."/>
            <person name="Singh A."/>
            <person name="Wilkins M.J."/>
            <person name="Karaoz U."/>
            <person name="Brodie E.L."/>
            <person name="Williams K.H."/>
            <person name="Hubbard S.S."/>
            <person name="Banfield J.F."/>
        </authorList>
    </citation>
    <scope>NUCLEOTIDE SEQUENCE [LARGE SCALE GENOMIC DNA]</scope>
</reference>
<keyword evidence="1" id="KW-1133">Transmembrane helix</keyword>
<feature type="transmembrane region" description="Helical" evidence="1">
    <location>
        <begin position="449"/>
        <end position="474"/>
    </location>
</feature>
<evidence type="ECO:0000313" key="3">
    <source>
        <dbReference type="EMBL" id="OGM64628.1"/>
    </source>
</evidence>
<dbReference type="PANTHER" id="PTHR36851">
    <property type="entry name" value="UNNAMED PRODUCT"/>
    <property type="match status" value="1"/>
</dbReference>
<dbReference type="InterPro" id="IPR001173">
    <property type="entry name" value="Glyco_trans_2-like"/>
</dbReference>
<evidence type="ECO:0000256" key="1">
    <source>
        <dbReference type="SAM" id="Phobius"/>
    </source>
</evidence>
<feature type="domain" description="Glycosyltransferase 2-like" evidence="2">
    <location>
        <begin position="266"/>
        <end position="434"/>
    </location>
</feature>
<keyword evidence="1" id="KW-0812">Transmembrane</keyword>
<dbReference type="SUPFAM" id="SSF53448">
    <property type="entry name" value="Nucleotide-diphospho-sugar transferases"/>
    <property type="match status" value="1"/>
</dbReference>
<dbReference type="EMBL" id="MGHH01000008">
    <property type="protein sequence ID" value="OGM64628.1"/>
    <property type="molecule type" value="Genomic_DNA"/>
</dbReference>
<evidence type="ECO:0000313" key="4">
    <source>
        <dbReference type="Proteomes" id="UP000176725"/>
    </source>
</evidence>
<gene>
    <name evidence="3" type="ORF">A2893_06400</name>
</gene>
<dbReference type="Gene3D" id="3.90.550.10">
    <property type="entry name" value="Spore Coat Polysaccharide Biosynthesis Protein SpsA, Chain A"/>
    <property type="match status" value="1"/>
</dbReference>
<protein>
    <recommendedName>
        <fullName evidence="2">Glycosyltransferase 2-like domain-containing protein</fullName>
    </recommendedName>
</protein>
<sequence length="497" mass="58157">MIRKFVLKHERFFYRLLEILPGFFSWNVILFPYWGIFVIPNAVAYFILSYNIYWFYQSFQIAVTGIIAHFRVQASMNFDWLGDLKNFPDWEKVNHMVIIPTYKEPQYILERTIDSLLAQTLPKKQLSVVIAQEDRAPFEDKVTKMKNLQDKYGKQFGNFLVTLHKLAAGEVIGKASNERDAAICSKKELVDKKGMNIYYLTVTSCDADHVFHRNHFASLTFKFLDDPQRYLKFWQPAVLFYNNIWRVPALIRVPNILGSVFALSQLPRRDRLISTSNYSLSLKLLHEIDYWDADKIPEDWGIFFKAYYKKQGQVEVEPNYLPVYADAPESTSFRKTLKNMYDQRKRWAWGVSDDPWIIKNYFFTPGVPFLQKTLRVLYVIQSHFLWPVHWFAITIGLQLPALLNPRFARTALGHTVPRLSSIILTVALVFLLVMLVLDKIYRPKKPEGFPAWKVLLGPLEFVLMPVVGFFFSALPGIDAHTRLMLGKYIEYKVTEKV</sequence>
<organism evidence="3 4">
    <name type="scientific">Candidatus Woesebacteria bacterium RIFCSPLOWO2_01_FULL_39_25</name>
    <dbReference type="NCBI Taxonomy" id="1802521"/>
    <lineage>
        <taxon>Bacteria</taxon>
        <taxon>Candidatus Woeseibacteriota</taxon>
    </lineage>
</organism>
<accession>A0A1F8BMX1</accession>
<keyword evidence="1" id="KW-0472">Membrane</keyword>
<feature type="transmembrane region" description="Helical" evidence="1">
    <location>
        <begin position="376"/>
        <end position="399"/>
    </location>
</feature>
<dbReference type="STRING" id="1802521.A2893_06400"/>
<dbReference type="InterPro" id="IPR029044">
    <property type="entry name" value="Nucleotide-diphossugar_trans"/>
</dbReference>
<feature type="transmembrane region" description="Helical" evidence="1">
    <location>
        <begin position="419"/>
        <end position="437"/>
    </location>
</feature>
<proteinExistence type="predicted"/>
<dbReference type="Pfam" id="PF13632">
    <property type="entry name" value="Glyco_trans_2_3"/>
    <property type="match status" value="1"/>
</dbReference>
<dbReference type="AlphaFoldDB" id="A0A1F8BMX1"/>
<name>A0A1F8BMX1_9BACT</name>
<evidence type="ECO:0000259" key="2">
    <source>
        <dbReference type="Pfam" id="PF13632"/>
    </source>
</evidence>
<comment type="caution">
    <text evidence="3">The sequence shown here is derived from an EMBL/GenBank/DDBJ whole genome shotgun (WGS) entry which is preliminary data.</text>
</comment>
<dbReference type="Proteomes" id="UP000176725">
    <property type="component" value="Unassembled WGS sequence"/>
</dbReference>
<dbReference type="PANTHER" id="PTHR36851:SF1">
    <property type="entry name" value="GLYCO_TRANS_2-LIKE DOMAIN-CONTAINING PROTEIN"/>
    <property type="match status" value="1"/>
</dbReference>
<feature type="transmembrane region" description="Helical" evidence="1">
    <location>
        <begin position="12"/>
        <end position="34"/>
    </location>
</feature>